<evidence type="ECO:0000256" key="9">
    <source>
        <dbReference type="ARBA" id="ARBA00023010"/>
    </source>
</evidence>
<evidence type="ECO:0000256" key="12">
    <source>
        <dbReference type="SAM" id="Phobius"/>
    </source>
</evidence>
<evidence type="ECO:0000256" key="11">
    <source>
        <dbReference type="ARBA" id="ARBA00025638"/>
    </source>
</evidence>
<evidence type="ECO:0000256" key="5">
    <source>
        <dbReference type="ARBA" id="ARBA00022448"/>
    </source>
</evidence>
<protein>
    <recommendedName>
        <fullName evidence="4">Probable protein-export membrane protein SecG</fullName>
    </recommendedName>
    <alternativeName>
        <fullName evidence="3">Probable protein-export membrane protein secG</fullName>
    </alternativeName>
</protein>
<evidence type="ECO:0000256" key="7">
    <source>
        <dbReference type="ARBA" id="ARBA00022927"/>
    </source>
</evidence>
<keyword evidence="10 12" id="KW-0472">Membrane</keyword>
<evidence type="ECO:0000256" key="2">
    <source>
        <dbReference type="ARBA" id="ARBA00008445"/>
    </source>
</evidence>
<evidence type="ECO:0000256" key="10">
    <source>
        <dbReference type="ARBA" id="ARBA00023136"/>
    </source>
</evidence>
<name>A0A097KPF4_9CHLO</name>
<geneLocation type="chloroplast" evidence="14"/>
<evidence type="ECO:0000256" key="13">
    <source>
        <dbReference type="SAM" id="SignalP"/>
    </source>
</evidence>
<dbReference type="GO" id="GO:0016020">
    <property type="term" value="C:membrane"/>
    <property type="evidence" value="ECO:0007669"/>
    <property type="project" value="UniProtKB-SubCell"/>
</dbReference>
<keyword evidence="8 12" id="KW-1133">Transmembrane helix</keyword>
<accession>A0A097KPF4</accession>
<evidence type="ECO:0000313" key="14">
    <source>
        <dbReference type="EMBL" id="AIT95063.1"/>
    </source>
</evidence>
<keyword evidence="6 12" id="KW-0812">Transmembrane</keyword>
<evidence type="ECO:0000256" key="3">
    <source>
        <dbReference type="ARBA" id="ARBA00013657"/>
    </source>
</evidence>
<evidence type="ECO:0000256" key="1">
    <source>
        <dbReference type="ARBA" id="ARBA00004141"/>
    </source>
</evidence>
<comment type="function">
    <text evidence="11">Involved in protein export. Participates in an early event of protein translocation across the chloroplast thylakoid membrane.</text>
</comment>
<dbReference type="EMBL" id="KM462880">
    <property type="protein sequence ID" value="AIT95063.1"/>
    <property type="molecule type" value="Genomic_DNA"/>
</dbReference>
<reference evidence="14" key="1">
    <citation type="journal article" date="2014" name="BMC Evol. Biol.">
        <title>Chloroplast phylogenomic analysis resolves deep-level relationships within the green algal class Trebouxiophyceae.</title>
        <authorList>
            <person name="Lemieux C."/>
            <person name="Otis C."/>
            <person name="Turmel M."/>
        </authorList>
    </citation>
    <scope>NUCLEOTIDE SEQUENCE</scope>
</reference>
<feature type="chain" id="PRO_5001931211" description="Probable protein-export membrane protein SecG" evidence="13">
    <location>
        <begin position="24"/>
        <end position="64"/>
    </location>
</feature>
<keyword evidence="13" id="KW-0732">Signal</keyword>
<keyword evidence="14" id="KW-0934">Plastid</keyword>
<proteinExistence type="inferred from homology"/>
<dbReference type="Pfam" id="PF03840">
    <property type="entry name" value="SecG"/>
    <property type="match status" value="1"/>
</dbReference>
<feature type="signal peptide" evidence="13">
    <location>
        <begin position="1"/>
        <end position="23"/>
    </location>
</feature>
<organism evidence="14">
    <name type="scientific">Binuclearia lauterbornii</name>
    <dbReference type="NCBI Taxonomy" id="3087189"/>
    <lineage>
        <taxon>Eukaryota</taxon>
        <taxon>Viridiplantae</taxon>
        <taxon>Chlorophyta</taxon>
        <taxon>core chlorophytes</taxon>
        <taxon>Trebouxiophyceae</taxon>
        <taxon>Chlorellales</taxon>
        <taxon>Oocystaceae</taxon>
        <taxon>Oocystaceae incertae sedis</taxon>
        <taxon>Binuclearia</taxon>
    </lineage>
</organism>
<keyword evidence="9" id="KW-0811">Translocation</keyword>
<evidence type="ECO:0000256" key="6">
    <source>
        <dbReference type="ARBA" id="ARBA00022692"/>
    </source>
</evidence>
<evidence type="ECO:0000256" key="8">
    <source>
        <dbReference type="ARBA" id="ARBA00022989"/>
    </source>
</evidence>
<dbReference type="GeneID" id="22160466"/>
<dbReference type="InterPro" id="IPR004692">
    <property type="entry name" value="SecG"/>
</dbReference>
<dbReference type="GO" id="GO:0015450">
    <property type="term" value="F:protein-transporting ATPase activity"/>
    <property type="evidence" value="ECO:0007669"/>
    <property type="project" value="InterPro"/>
</dbReference>
<feature type="transmembrane region" description="Helical" evidence="12">
    <location>
        <begin position="47"/>
        <end position="63"/>
    </location>
</feature>
<comment type="subcellular location">
    <subcellularLocation>
        <location evidence="1">Membrane</location>
        <topology evidence="1">Multi-pass membrane protein</topology>
    </subcellularLocation>
</comment>
<keyword evidence="5" id="KW-0813">Transport</keyword>
<keyword evidence="14" id="KW-0150">Chloroplast</keyword>
<evidence type="ECO:0000256" key="4">
    <source>
        <dbReference type="ARBA" id="ARBA00015435"/>
    </source>
</evidence>
<dbReference type="GO" id="GO:0009306">
    <property type="term" value="P:protein secretion"/>
    <property type="evidence" value="ECO:0007669"/>
    <property type="project" value="InterPro"/>
</dbReference>
<dbReference type="AlphaFoldDB" id="A0A097KPF4"/>
<dbReference type="RefSeq" id="YP_009106218.1">
    <property type="nucleotide sequence ID" value="NC_025541.1"/>
</dbReference>
<keyword evidence="7" id="KW-0653">Protein transport</keyword>
<comment type="similarity">
    <text evidence="2">Belongs to the SecG family.</text>
</comment>
<gene>
    <name evidence="14" type="primary">ycf47</name>
</gene>
<sequence length="64" mass="7628">MFNLIRLVFALLLIVLITPQTDKENIVLRKFHESGFFMNYNEAKHFLNRITWISIGFFLIITLI</sequence>